<evidence type="ECO:0000256" key="1">
    <source>
        <dbReference type="ARBA" id="ARBA00004245"/>
    </source>
</evidence>
<dbReference type="InterPro" id="IPR003439">
    <property type="entry name" value="ABC_transporter-like_ATP-bd"/>
</dbReference>
<keyword evidence="8" id="KW-0067">ATP-binding</keyword>
<evidence type="ECO:0000256" key="4">
    <source>
        <dbReference type="ARBA" id="ARBA00022490"/>
    </source>
</evidence>
<dbReference type="Proteomes" id="UP000650533">
    <property type="component" value="Chromosome 1"/>
</dbReference>
<dbReference type="Pfam" id="PF05783">
    <property type="entry name" value="DLIC"/>
    <property type="match status" value="2"/>
</dbReference>
<evidence type="ECO:0000256" key="10">
    <source>
        <dbReference type="ARBA" id="ARBA00023175"/>
    </source>
</evidence>
<evidence type="ECO:0000256" key="8">
    <source>
        <dbReference type="ARBA" id="ARBA00022840"/>
    </source>
</evidence>
<evidence type="ECO:0000256" key="6">
    <source>
        <dbReference type="ARBA" id="ARBA00022737"/>
    </source>
</evidence>
<keyword evidence="6" id="KW-0677">Repeat</keyword>
<feature type="transmembrane region" description="Helical" evidence="13">
    <location>
        <begin position="332"/>
        <end position="361"/>
    </location>
</feature>
<dbReference type="Gene3D" id="3.40.50.300">
    <property type="entry name" value="P-loop containing nucleotide triphosphate hydrolases"/>
    <property type="match status" value="2"/>
</dbReference>
<sequence length="1912" mass="211293">MRRWFRQLFALCRKNIIVLSNHYILNLFRCVVLPVLFALFLANAPGIFTPNNKLGLGTAVPVYKLAEIFDPKSKIVYVDATNGTDSLAVLAIMTVLTRNFSQAQKDAVIRLESEAEIATACPHSFQIVSNCYGAIVFKSANLKNPIQYTLRADMGRLDVDVEHHTSDAETITLPLQWAVDSAIIELISGISVDPPNQQPFTKMTNEATKQKTRRSFLNSIRELVVLAFFAGQMGVVYHMAGEVMFERAATLTSHLTAMGCMASARILSWHMCISGAYLPSWIAAALLWHWSIFTHTPLGLFIGIHLITGFSLASWALLVAQPFYKSPQLAAIACSVLAVVLGILALLFGGTWIAAVVYVVICPPGFYVFALKSLAAWELADHPVELFKPDTDGFMFGPPLIAAGVTIFLFPLLALWLESHLHSVQPPDNTRARAQFRKAHRPGSVWANAAVSIRGLHKTYSNGVFKKRTHTAIEHLDLDIPPSGIHVFCGRNGSGKTTLLRIIAGLESASEGEVVYADGMPRPAAGDLGIVPQKNVLWNELTCAQHLTLWGALKRPSGAPSEEVGELLQECGLLAKKHAAAGSLSGGQKRRLQLAIGLVGGSQLVLIDEATRGPDLATRDMAGSGSSPVRRTIIYTTHFLDEADLLADHVSIMTAPGRIVARGSPVMLKTGHSQGYVVTCTFDNSTQQSLDARRHQPVLIAVRRHAPSAVMLNGGQEDDGISLRTHNPRVVSQVLRLLERDKRRLGLRSFDIRATTLSDVFLKLMGEDGSDGLEKAYPPLPLTGYGSPLTGVGYTSPQIYSPTRTAVDQELEDLSYAPSTFRASMSQLSEPSEYSHTTHAPRRLRRKDTSEARDHMSSRMSHSLLAIPEAQYRSSHLASRESHATSSDWYAMDRPISMAPHEAQRLYSSKHRDSSIDLTEGRPTSIFLQAWVLWKKRMLVARRGWVVPFLAAVLAIGGACIPLFFIHNRQNRCIRNEHEDMRYSLFLPISPFAWNETGRTHECVRYRDRSYVSVHRYGGISILPDNTTTFAWEASPGNIAGNVMLNLASNTMFNIALNESRRAIGYGPKINGEIQPMPSITPRGIGPAIKWIAFFGSSMAAWPAMAALYVTKERASHVQAMQLSNGSRRLGCGLAFVVRDPYYSCYLRSYYWYFASTGQFFNLELLFLVIVLYGIDATLLSFVASLFIRSPIAAFAIIAGYQCITFLGYLAGVFYTLATIFSYTAGNILTTMHYLIAIISPVASVVRAGFIGTNIFYTLCSDHGNLDSGSDLAFLIWYDSGMPWYLVNGTSPQRTTQNSDGMPRMTYKAARVARSFDSLRISHASKTYGKTQALEDVTFGLSSGIFGLLGSNGGGKTTLFNLIQGHLLPDHTDPACNVFIDGRSIITSRNKARTRLGVCPQATALESVLTVREHLEMYARCKGLSGEDLDRNVECIMAATQLLPHSHKYANKLSGGNQRKLSLAIALLGSPAVVLIDEFSTGVDPSTKRDLWDTLRRVSMGKAVLLTTHAMEEVTALADRIGIISQRLLAIGTIEDLVSRYPLYEVHFSSSTPGEEARMREVMRDFPSNWRASDDLTARYEVELEPASRLRIFSRFFTKTWVVVTFGLCDLWSSILDSISSSRAIPSKNVIVLGEPQSGKSTLAQHLLQKKDNSDANGKDADFALGYDWADVRDEGDEDTLARLSVYTVPSSAPAHLSLLPHFLPPKMSITNTLVMIVLDWTKPWSFMDQLETWMEWVNTWVKGDGARELEVAREEGRERLQAHLQHYTEPANPGDDASVPIDGTEDSVGLGMVKGKGGEWEERTDGIMQVLRTICLKYGAALFYTTTQPAVLSVLRSYVLHFLFMAPFVQPGETAIPHKNPFPFNSRPNTLDRDRIVVPAGWDSWGKIGVLRDGFDAQRWGEAWDKDWRKV</sequence>
<dbReference type="Pfam" id="PF00005">
    <property type="entry name" value="ABC_tran"/>
    <property type="match status" value="2"/>
</dbReference>
<dbReference type="GO" id="GO:0140359">
    <property type="term" value="F:ABC-type transporter activity"/>
    <property type="evidence" value="ECO:0007669"/>
    <property type="project" value="InterPro"/>
</dbReference>
<proteinExistence type="inferred from homology"/>
<feature type="region of interest" description="Disordered" evidence="12">
    <location>
        <begin position="824"/>
        <end position="860"/>
    </location>
</feature>
<feature type="transmembrane region" description="Helical" evidence="13">
    <location>
        <begin position="945"/>
        <end position="966"/>
    </location>
</feature>
<keyword evidence="3" id="KW-0813">Transport</keyword>
<dbReference type="PROSITE" id="PS00211">
    <property type="entry name" value="ABC_TRANSPORTER_1"/>
    <property type="match status" value="2"/>
</dbReference>
<dbReference type="GO" id="GO:0005874">
    <property type="term" value="C:microtubule"/>
    <property type="evidence" value="ECO:0007669"/>
    <property type="project" value="UniProtKB-KW"/>
</dbReference>
<accession>A0A8H8NN39</accession>
<dbReference type="RefSeq" id="XP_043176457.1">
    <property type="nucleotide sequence ID" value="XM_043324038.1"/>
</dbReference>
<dbReference type="PANTHER" id="PTHR19229">
    <property type="entry name" value="ATP-BINDING CASSETTE TRANSPORTER SUBFAMILY A ABCA"/>
    <property type="match status" value="1"/>
</dbReference>
<evidence type="ECO:0000256" key="5">
    <source>
        <dbReference type="ARBA" id="ARBA00022701"/>
    </source>
</evidence>
<dbReference type="SUPFAM" id="SSF52540">
    <property type="entry name" value="P-loop containing nucleoside triphosphate hydrolases"/>
    <property type="match status" value="3"/>
</dbReference>
<feature type="transmembrane region" description="Helical" evidence="13">
    <location>
        <begin position="266"/>
        <end position="288"/>
    </location>
</feature>
<keyword evidence="13" id="KW-0812">Transmembrane</keyword>
<feature type="transmembrane region" description="Helical" evidence="13">
    <location>
        <begin position="223"/>
        <end position="245"/>
    </location>
</feature>
<feature type="transmembrane region" description="Helical" evidence="13">
    <location>
        <begin position="1091"/>
        <end position="1111"/>
    </location>
</feature>
<evidence type="ECO:0000256" key="7">
    <source>
        <dbReference type="ARBA" id="ARBA00022741"/>
    </source>
</evidence>
<evidence type="ECO:0000256" key="9">
    <source>
        <dbReference type="ARBA" id="ARBA00023017"/>
    </source>
</evidence>
<feature type="transmembrane region" description="Helical" evidence="13">
    <location>
        <begin position="396"/>
        <end position="417"/>
    </location>
</feature>
<protein>
    <submittedName>
        <fullName evidence="15">ABC transporter</fullName>
    </submittedName>
</protein>
<feature type="transmembrane region" description="Helical" evidence="13">
    <location>
        <begin position="1234"/>
        <end position="1257"/>
    </location>
</feature>
<reference evidence="15" key="1">
    <citation type="submission" date="2020-05" db="EMBL/GenBank/DDBJ databases">
        <title>Evolutionary and genomic comparisons of hybrid uninucleate and nonhybrid Rhizoctonia fungi.</title>
        <authorList>
            <person name="Li C."/>
            <person name="Chen X."/>
        </authorList>
    </citation>
    <scope>NUCLEOTIDE SEQUENCE</scope>
    <source>
        <strain evidence="15">AG-1 IA</strain>
    </source>
</reference>
<gene>
    <name evidence="15" type="ORF">RhiXN_04221</name>
</gene>
<dbReference type="GO" id="GO:0005319">
    <property type="term" value="F:lipid transporter activity"/>
    <property type="evidence" value="ECO:0007669"/>
    <property type="project" value="TreeGrafter"/>
</dbReference>
<dbReference type="GeneID" id="67026501"/>
<comment type="subcellular location">
    <subcellularLocation>
        <location evidence="1">Cytoplasm</location>
        <location evidence="1">Cytoskeleton</location>
    </subcellularLocation>
</comment>
<dbReference type="PANTHER" id="PTHR19229:SF36">
    <property type="entry name" value="ATP-BINDING CASSETTE SUB-FAMILY A MEMBER 2"/>
    <property type="match status" value="1"/>
</dbReference>
<evidence type="ECO:0000256" key="3">
    <source>
        <dbReference type="ARBA" id="ARBA00022448"/>
    </source>
</evidence>
<dbReference type="GO" id="GO:0016020">
    <property type="term" value="C:membrane"/>
    <property type="evidence" value="ECO:0007669"/>
    <property type="project" value="InterPro"/>
</dbReference>
<feature type="transmembrane region" description="Helical" evidence="13">
    <location>
        <begin position="300"/>
        <end position="320"/>
    </location>
</feature>
<dbReference type="EMBL" id="CP059658">
    <property type="protein sequence ID" value="QRW16220.1"/>
    <property type="molecule type" value="Genomic_DNA"/>
</dbReference>
<keyword evidence="10" id="KW-0505">Motor protein</keyword>
<keyword evidence="4" id="KW-0963">Cytoplasm</keyword>
<organism evidence="15 16">
    <name type="scientific">Rhizoctonia solani</name>
    <dbReference type="NCBI Taxonomy" id="456999"/>
    <lineage>
        <taxon>Eukaryota</taxon>
        <taxon>Fungi</taxon>
        <taxon>Dikarya</taxon>
        <taxon>Basidiomycota</taxon>
        <taxon>Agaricomycotina</taxon>
        <taxon>Agaricomycetes</taxon>
        <taxon>Cantharellales</taxon>
        <taxon>Ceratobasidiaceae</taxon>
        <taxon>Rhizoctonia</taxon>
    </lineage>
</organism>
<keyword evidence="9" id="KW-0243">Dynein</keyword>
<evidence type="ECO:0000256" key="11">
    <source>
        <dbReference type="ARBA" id="ARBA00023212"/>
    </source>
</evidence>
<keyword evidence="11" id="KW-0206">Cytoskeleton</keyword>
<evidence type="ECO:0000313" key="16">
    <source>
        <dbReference type="Proteomes" id="UP000650533"/>
    </source>
</evidence>
<dbReference type="KEGG" id="rsx:RhiXN_04221"/>
<feature type="transmembrane region" description="Helical" evidence="13">
    <location>
        <begin position="1194"/>
        <end position="1222"/>
    </location>
</feature>
<dbReference type="InterPro" id="IPR022780">
    <property type="entry name" value="Dynein_light_int_chain"/>
</dbReference>
<comment type="similarity">
    <text evidence="2">Belongs to the dynein light intermediate chain family.</text>
</comment>
<dbReference type="InterPro" id="IPR026082">
    <property type="entry name" value="ABCA"/>
</dbReference>
<evidence type="ECO:0000256" key="12">
    <source>
        <dbReference type="SAM" id="MobiDB-lite"/>
    </source>
</evidence>
<dbReference type="InterPro" id="IPR027417">
    <property type="entry name" value="P-loop_NTPase"/>
</dbReference>
<dbReference type="InterPro" id="IPR017871">
    <property type="entry name" value="ABC_transporter-like_CS"/>
</dbReference>
<feature type="domain" description="ABC transporter" evidence="14">
    <location>
        <begin position="1319"/>
        <end position="1550"/>
    </location>
</feature>
<evidence type="ECO:0000256" key="13">
    <source>
        <dbReference type="SAM" id="Phobius"/>
    </source>
</evidence>
<dbReference type="GO" id="GO:0016887">
    <property type="term" value="F:ATP hydrolysis activity"/>
    <property type="evidence" value="ECO:0007669"/>
    <property type="project" value="InterPro"/>
</dbReference>
<keyword evidence="5" id="KW-0493">Microtubule</keyword>
<keyword evidence="13" id="KW-0472">Membrane</keyword>
<evidence type="ECO:0000313" key="15">
    <source>
        <dbReference type="EMBL" id="QRW16220.1"/>
    </source>
</evidence>
<keyword evidence="13" id="KW-1133">Transmembrane helix</keyword>
<dbReference type="CDD" id="cd03263">
    <property type="entry name" value="ABC_subfamily_A"/>
    <property type="match status" value="1"/>
</dbReference>
<evidence type="ECO:0000259" key="14">
    <source>
        <dbReference type="PROSITE" id="PS50893"/>
    </source>
</evidence>
<dbReference type="InterPro" id="IPR003593">
    <property type="entry name" value="AAA+_ATPase"/>
</dbReference>
<dbReference type="SMART" id="SM00382">
    <property type="entry name" value="AAA"/>
    <property type="match status" value="2"/>
</dbReference>
<dbReference type="PROSITE" id="PS50893">
    <property type="entry name" value="ABC_TRANSPORTER_2"/>
    <property type="match status" value="2"/>
</dbReference>
<feature type="compositionally biased region" description="Basic and acidic residues" evidence="12">
    <location>
        <begin position="847"/>
        <end position="857"/>
    </location>
</feature>
<name>A0A8H8NN39_9AGAM</name>
<dbReference type="GO" id="GO:0005524">
    <property type="term" value="F:ATP binding"/>
    <property type="evidence" value="ECO:0007669"/>
    <property type="project" value="UniProtKB-KW"/>
</dbReference>
<feature type="domain" description="ABC transporter" evidence="14">
    <location>
        <begin position="451"/>
        <end position="681"/>
    </location>
</feature>
<dbReference type="GO" id="GO:0030286">
    <property type="term" value="C:dynein complex"/>
    <property type="evidence" value="ECO:0007669"/>
    <property type="project" value="UniProtKB-KW"/>
</dbReference>
<feature type="transmembrane region" description="Helical" evidence="13">
    <location>
        <begin position="23"/>
        <end position="42"/>
    </location>
</feature>
<feature type="compositionally biased region" description="Polar residues" evidence="12">
    <location>
        <begin position="824"/>
        <end position="838"/>
    </location>
</feature>
<evidence type="ECO:0000256" key="2">
    <source>
        <dbReference type="ARBA" id="ARBA00006831"/>
    </source>
</evidence>
<keyword evidence="7" id="KW-0547">Nucleotide-binding</keyword>